<organism evidence="2 3">
    <name type="scientific">Ceraceosorus bombacis</name>
    <dbReference type="NCBI Taxonomy" id="401625"/>
    <lineage>
        <taxon>Eukaryota</taxon>
        <taxon>Fungi</taxon>
        <taxon>Dikarya</taxon>
        <taxon>Basidiomycota</taxon>
        <taxon>Ustilaginomycotina</taxon>
        <taxon>Exobasidiomycetes</taxon>
        <taxon>Ceraceosorales</taxon>
        <taxon>Ceraceosoraceae</taxon>
        <taxon>Ceraceosorus</taxon>
    </lineage>
</organism>
<evidence type="ECO:0000256" key="1">
    <source>
        <dbReference type="SAM" id="MobiDB-lite"/>
    </source>
</evidence>
<dbReference type="Proteomes" id="UP000054845">
    <property type="component" value="Unassembled WGS sequence"/>
</dbReference>
<dbReference type="AlphaFoldDB" id="A0A0P1BNI8"/>
<reference evidence="2 3" key="1">
    <citation type="submission" date="2014-09" db="EMBL/GenBank/DDBJ databases">
        <authorList>
            <person name="Magalhaes I.L.F."/>
            <person name="Oliveira U."/>
            <person name="Santos F.R."/>
            <person name="Vidigal T.H.D.A."/>
            <person name="Brescovit A.D."/>
            <person name="Santos A.J."/>
        </authorList>
    </citation>
    <scope>NUCLEOTIDE SEQUENCE [LARGE SCALE GENOMIC DNA]</scope>
</reference>
<protein>
    <submittedName>
        <fullName evidence="2">Uncharacterized protein</fullName>
    </submittedName>
</protein>
<proteinExistence type="predicted"/>
<feature type="region of interest" description="Disordered" evidence="1">
    <location>
        <begin position="33"/>
        <end position="59"/>
    </location>
</feature>
<feature type="compositionally biased region" description="Basic and acidic residues" evidence="1">
    <location>
        <begin position="35"/>
        <end position="53"/>
    </location>
</feature>
<keyword evidence="3" id="KW-1185">Reference proteome</keyword>
<evidence type="ECO:0000313" key="2">
    <source>
        <dbReference type="EMBL" id="CEH17209.1"/>
    </source>
</evidence>
<dbReference type="EMBL" id="CCYA01000254">
    <property type="protein sequence ID" value="CEH17209.1"/>
    <property type="molecule type" value="Genomic_DNA"/>
</dbReference>
<accession>A0A0P1BNI8</accession>
<sequence length="59" mass="6572">MAIRSHHPRREAVDRHVARTGVGNQISVAHVAHAVHADQASRTEGRSYRDKTLRLAKHG</sequence>
<name>A0A0P1BNI8_9BASI</name>
<evidence type="ECO:0000313" key="3">
    <source>
        <dbReference type="Proteomes" id="UP000054845"/>
    </source>
</evidence>
<feature type="region of interest" description="Disordered" evidence="1">
    <location>
        <begin position="1"/>
        <end position="20"/>
    </location>
</feature>